<keyword evidence="2" id="KW-1185">Reference proteome</keyword>
<evidence type="ECO:0000313" key="1">
    <source>
        <dbReference type="EMBL" id="QPC83695.1"/>
    </source>
</evidence>
<dbReference type="AlphaFoldDB" id="A0A7S8EB23"/>
<accession>A0A7S8EB23</accession>
<proteinExistence type="predicted"/>
<dbReference type="KEGG" id="pmet:G4Y79_04750"/>
<gene>
    <name evidence="1" type="ORF">G4Y79_04750</name>
</gene>
<organism evidence="1 2">
    <name type="scientific">Phototrophicus methaneseepsis</name>
    <dbReference type="NCBI Taxonomy" id="2710758"/>
    <lineage>
        <taxon>Bacteria</taxon>
        <taxon>Bacillati</taxon>
        <taxon>Chloroflexota</taxon>
        <taxon>Candidatus Thermofontia</taxon>
        <taxon>Phototrophicales</taxon>
        <taxon>Phototrophicaceae</taxon>
        <taxon>Phototrophicus</taxon>
    </lineage>
</organism>
<protein>
    <submittedName>
        <fullName evidence="1">Uncharacterized protein</fullName>
    </submittedName>
</protein>
<name>A0A7S8EB23_9CHLR</name>
<evidence type="ECO:0000313" key="2">
    <source>
        <dbReference type="Proteomes" id="UP000594468"/>
    </source>
</evidence>
<reference evidence="1 2" key="1">
    <citation type="submission" date="2020-02" db="EMBL/GenBank/DDBJ databases">
        <authorList>
            <person name="Zheng R.K."/>
            <person name="Sun C.M."/>
        </authorList>
    </citation>
    <scope>NUCLEOTIDE SEQUENCE [LARGE SCALE GENOMIC DNA]</scope>
    <source>
        <strain evidence="2">rifampicinis</strain>
    </source>
</reference>
<dbReference type="Proteomes" id="UP000594468">
    <property type="component" value="Chromosome"/>
</dbReference>
<dbReference type="EMBL" id="CP062983">
    <property type="protein sequence ID" value="QPC83695.1"/>
    <property type="molecule type" value="Genomic_DNA"/>
</dbReference>
<sequence length="81" mass="9459">MSVPVTGFCGVVFTILPSDLVRFIEDEICHSMWWLLLRDAVWCWFPFHEIAIGSPAHWNIPHPEVVEINRMNRLLIRVTIS</sequence>